<keyword evidence="2 7" id="KW-0813">Transport</keyword>
<evidence type="ECO:0000313" key="10">
    <source>
        <dbReference type="Proteomes" id="UP000291269"/>
    </source>
</evidence>
<dbReference type="Proteomes" id="UP000291269">
    <property type="component" value="Unassembled WGS sequence"/>
</dbReference>
<dbReference type="Gene3D" id="1.10.3720.10">
    <property type="entry name" value="MetI-like"/>
    <property type="match status" value="1"/>
</dbReference>
<feature type="transmembrane region" description="Helical" evidence="7">
    <location>
        <begin position="90"/>
        <end position="120"/>
    </location>
</feature>
<evidence type="ECO:0000256" key="7">
    <source>
        <dbReference type="RuleBase" id="RU363032"/>
    </source>
</evidence>
<dbReference type="EMBL" id="SDOZ01000002">
    <property type="protein sequence ID" value="RXZ61778.1"/>
    <property type="molecule type" value="Genomic_DNA"/>
</dbReference>
<dbReference type="Pfam" id="PF00528">
    <property type="entry name" value="BPD_transp_1"/>
    <property type="match status" value="1"/>
</dbReference>
<feature type="transmembrane region" description="Helical" evidence="7">
    <location>
        <begin position="408"/>
        <end position="432"/>
    </location>
</feature>
<keyword evidence="3" id="KW-1003">Cell membrane</keyword>
<keyword evidence="4 7" id="KW-0812">Transmembrane</keyword>
<dbReference type="OrthoDB" id="42615at2"/>
<comment type="subcellular location">
    <subcellularLocation>
        <location evidence="1 7">Cell membrane</location>
        <topology evidence="1 7">Multi-pass membrane protein</topology>
    </subcellularLocation>
</comment>
<dbReference type="PANTHER" id="PTHR43227">
    <property type="entry name" value="BLL4140 PROTEIN"/>
    <property type="match status" value="1"/>
</dbReference>
<feature type="transmembrane region" description="Helical" evidence="7">
    <location>
        <begin position="27"/>
        <end position="47"/>
    </location>
</feature>
<dbReference type="InterPro" id="IPR000515">
    <property type="entry name" value="MetI-like"/>
</dbReference>
<evidence type="ECO:0000256" key="5">
    <source>
        <dbReference type="ARBA" id="ARBA00022989"/>
    </source>
</evidence>
<feature type="transmembrane region" description="Helical" evidence="7">
    <location>
        <begin position="54"/>
        <end position="70"/>
    </location>
</feature>
<evidence type="ECO:0000256" key="3">
    <source>
        <dbReference type="ARBA" id="ARBA00022475"/>
    </source>
</evidence>
<sequence length="503" mass="54911">MERAIERGAAAQSAPAPRKLTAQTIKAAIAAGVSLVCLVCLLAAGVVGRELADIGVNGAFSGAAVIGALFQGGKLSYSYLVDGEKIFVTAYLPTAIGVLLTLCIALFLALFLYQAALVVLFRKRGEDNAARLNAIGGWAGIGLGFLCLVVYALLITLNIPTTYLVTAGLEDVAVQAAFYKVFSPSVIWLVLCPVCIVAGMIQRKIDSAQVVLLKRYIPSYLFMVFPLLLIAVFNLYPIVLQTVLSFKDYSLGTGIFNSPWVGMANFKEIFLSPEMLRVIGNTLYISLLKLIGATVPPLLLSIFLYDMRMMRAKKVVQTIVYIPHFFSWVIIYAITYAFLNEEGLLSTWLGTSSSILTDPDWFIFIVVLTNIWKELGWGTILYLAALSSVPPELYEAAKLDGAGPWQRVWRITLPSILPIVMYLLIINLGQILKNAGGEQLLLFANAVTKPKAMVIDTWLYWSSLGELKYSLGAAMSFFQAAVGMVLVYGCNKLSKKTTGIGMW</sequence>
<comment type="caution">
    <text evidence="9">The sequence shown here is derived from an EMBL/GenBank/DDBJ whole genome shotgun (WGS) entry which is preliminary data.</text>
</comment>
<feature type="transmembrane region" description="Helical" evidence="7">
    <location>
        <begin position="469"/>
        <end position="488"/>
    </location>
</feature>
<feature type="transmembrane region" description="Helical" evidence="7">
    <location>
        <begin position="318"/>
        <end position="339"/>
    </location>
</feature>
<feature type="transmembrane region" description="Helical" evidence="7">
    <location>
        <begin position="361"/>
        <end position="387"/>
    </location>
</feature>
<proteinExistence type="inferred from homology"/>
<evidence type="ECO:0000256" key="2">
    <source>
        <dbReference type="ARBA" id="ARBA00022448"/>
    </source>
</evidence>
<dbReference type="PANTHER" id="PTHR43227:SF11">
    <property type="entry name" value="BLL4140 PROTEIN"/>
    <property type="match status" value="1"/>
</dbReference>
<keyword evidence="10" id="KW-1185">Reference proteome</keyword>
<dbReference type="InterPro" id="IPR035906">
    <property type="entry name" value="MetI-like_sf"/>
</dbReference>
<dbReference type="GO" id="GO:0005886">
    <property type="term" value="C:plasma membrane"/>
    <property type="evidence" value="ECO:0007669"/>
    <property type="project" value="UniProtKB-SubCell"/>
</dbReference>
<name>A0A4Q2KAW8_9FIRM</name>
<dbReference type="CDD" id="cd06261">
    <property type="entry name" value="TM_PBP2"/>
    <property type="match status" value="1"/>
</dbReference>
<protein>
    <submittedName>
        <fullName evidence="9">Sugar ABC transporter permease</fullName>
    </submittedName>
</protein>
<dbReference type="InterPro" id="IPR050809">
    <property type="entry name" value="UgpAE/MalFG_permease"/>
</dbReference>
<organism evidence="9 10">
    <name type="scientific">Candidatus Borkfalkia ceftriaxoniphila</name>
    <dbReference type="NCBI Taxonomy" id="2508949"/>
    <lineage>
        <taxon>Bacteria</taxon>
        <taxon>Bacillati</taxon>
        <taxon>Bacillota</taxon>
        <taxon>Clostridia</taxon>
        <taxon>Christensenellales</taxon>
        <taxon>Christensenellaceae</taxon>
        <taxon>Candidatus Borkfalkia</taxon>
    </lineage>
</organism>
<evidence type="ECO:0000256" key="6">
    <source>
        <dbReference type="ARBA" id="ARBA00023136"/>
    </source>
</evidence>
<feature type="domain" description="ABC transmembrane type-1" evidence="8">
    <location>
        <begin position="279"/>
        <end position="488"/>
    </location>
</feature>
<feature type="transmembrane region" description="Helical" evidence="7">
    <location>
        <begin position="283"/>
        <end position="306"/>
    </location>
</feature>
<evidence type="ECO:0000259" key="8">
    <source>
        <dbReference type="PROSITE" id="PS50928"/>
    </source>
</evidence>
<accession>A0A4Q2KAW8</accession>
<dbReference type="AlphaFoldDB" id="A0A4Q2KAW8"/>
<keyword evidence="6 7" id="KW-0472">Membrane</keyword>
<comment type="similarity">
    <text evidence="7">Belongs to the binding-protein-dependent transport system permease family.</text>
</comment>
<dbReference type="RefSeq" id="WP_129224779.1">
    <property type="nucleotide sequence ID" value="NZ_SDOZ01000002.1"/>
</dbReference>
<evidence type="ECO:0000313" key="9">
    <source>
        <dbReference type="EMBL" id="RXZ61778.1"/>
    </source>
</evidence>
<keyword evidence="5 7" id="KW-1133">Transmembrane helix</keyword>
<feature type="transmembrane region" description="Helical" evidence="7">
    <location>
        <begin position="132"/>
        <end position="157"/>
    </location>
</feature>
<dbReference type="SUPFAM" id="SSF161098">
    <property type="entry name" value="MetI-like"/>
    <property type="match status" value="1"/>
</dbReference>
<feature type="transmembrane region" description="Helical" evidence="7">
    <location>
        <begin position="220"/>
        <end position="239"/>
    </location>
</feature>
<reference evidence="9 10" key="1">
    <citation type="journal article" date="2019" name="Gut">
        <title>Antibiotics-induced monodominance of a novel gut bacterial order.</title>
        <authorList>
            <person name="Hildebrand F."/>
            <person name="Moitinho-Silva L."/>
            <person name="Blasche S."/>
            <person name="Jahn M.T."/>
            <person name="Gossmann T.I."/>
            <person name="Heuerta-Cepas J."/>
            <person name="Hercog R."/>
            <person name="Luetge M."/>
            <person name="Bahram M."/>
            <person name="Pryszlak A."/>
            <person name="Alves R.J."/>
            <person name="Waszak S.M."/>
            <person name="Zhu A."/>
            <person name="Ye L."/>
            <person name="Costea P.I."/>
            <person name="Aalvink S."/>
            <person name="Belzer C."/>
            <person name="Forslund S.K."/>
            <person name="Sunagawa S."/>
            <person name="Hentschel U."/>
            <person name="Merten C."/>
            <person name="Patil K.R."/>
            <person name="Benes V."/>
            <person name="Bork P."/>
        </authorList>
    </citation>
    <scope>NUCLEOTIDE SEQUENCE [LARGE SCALE GENOMIC DNA]</scope>
    <source>
        <strain evidence="9 10">HDS1380</strain>
    </source>
</reference>
<dbReference type="GO" id="GO:0055085">
    <property type="term" value="P:transmembrane transport"/>
    <property type="evidence" value="ECO:0007669"/>
    <property type="project" value="InterPro"/>
</dbReference>
<feature type="transmembrane region" description="Helical" evidence="7">
    <location>
        <begin position="177"/>
        <end position="199"/>
    </location>
</feature>
<evidence type="ECO:0000256" key="1">
    <source>
        <dbReference type="ARBA" id="ARBA00004651"/>
    </source>
</evidence>
<gene>
    <name evidence="9" type="ORF">ESZ91_05150</name>
</gene>
<evidence type="ECO:0000256" key="4">
    <source>
        <dbReference type="ARBA" id="ARBA00022692"/>
    </source>
</evidence>
<dbReference type="PROSITE" id="PS50928">
    <property type="entry name" value="ABC_TM1"/>
    <property type="match status" value="1"/>
</dbReference>